<dbReference type="EMBL" id="JACONW010000086">
    <property type="protein sequence ID" value="MBC3951528.1"/>
    <property type="molecule type" value="Genomic_DNA"/>
</dbReference>
<dbReference type="Pfam" id="PF15428">
    <property type="entry name" value="Imm26"/>
    <property type="match status" value="1"/>
</dbReference>
<evidence type="ECO:0000256" key="1">
    <source>
        <dbReference type="SAM" id="Phobius"/>
    </source>
</evidence>
<accession>A0ABR7B2Z9</accession>
<reference evidence="2 3" key="1">
    <citation type="submission" date="2020-08" db="EMBL/GenBank/DDBJ databases">
        <title>Putative novel bacterial strains isolated from necrotic wheat leaf tissues caused by Xanthomonas translucens.</title>
        <authorList>
            <person name="Tambong J.T."/>
        </authorList>
    </citation>
    <scope>NUCLEOTIDE SEQUENCE [LARGE SCALE GENOMIC DNA]</scope>
    <source>
        <strain evidence="2 3">DOAB 1069</strain>
    </source>
</reference>
<comment type="caution">
    <text evidence="2">The sequence shown here is derived from an EMBL/GenBank/DDBJ whole genome shotgun (WGS) entry which is preliminary data.</text>
</comment>
<keyword evidence="3" id="KW-1185">Reference proteome</keyword>
<protein>
    <recommendedName>
        <fullName evidence="4">Immunity protein 15</fullName>
    </recommendedName>
</protein>
<organism evidence="2 3">
    <name type="scientific">Pseudomonas folii</name>
    <dbReference type="NCBI Taxonomy" id="2762593"/>
    <lineage>
        <taxon>Bacteria</taxon>
        <taxon>Pseudomonadati</taxon>
        <taxon>Pseudomonadota</taxon>
        <taxon>Gammaproteobacteria</taxon>
        <taxon>Pseudomonadales</taxon>
        <taxon>Pseudomonadaceae</taxon>
        <taxon>Pseudomonas</taxon>
    </lineage>
</organism>
<sequence>MVVKYNSGDIFLIPVTSGGFAVCQIICAFRDRFKRVFSFGVLGVTNDDSNVDILDKDFLYFKNFRRAENIIFTSVEYLKKGKWKIVGNIPLNAEKTKLKYFRNAGALYFDDEFLEMLEFPGYKDFNVLAVAGYELVNSHLEQFFDQSKSEA</sequence>
<evidence type="ECO:0000313" key="2">
    <source>
        <dbReference type="EMBL" id="MBC3951528.1"/>
    </source>
</evidence>
<feature type="transmembrane region" description="Helical" evidence="1">
    <location>
        <begin position="12"/>
        <end position="29"/>
    </location>
</feature>
<keyword evidence="1" id="KW-1133">Transmembrane helix</keyword>
<evidence type="ECO:0000313" key="3">
    <source>
        <dbReference type="Proteomes" id="UP000651852"/>
    </source>
</evidence>
<proteinExistence type="predicted"/>
<dbReference type="InterPro" id="IPR029278">
    <property type="entry name" value="Imm26"/>
</dbReference>
<name>A0ABR7B2Z9_9PSED</name>
<evidence type="ECO:0008006" key="4">
    <source>
        <dbReference type="Google" id="ProtNLM"/>
    </source>
</evidence>
<gene>
    <name evidence="2" type="ORF">H8S59_17300</name>
</gene>
<dbReference type="Proteomes" id="UP000651852">
    <property type="component" value="Unassembled WGS sequence"/>
</dbReference>
<keyword evidence="1" id="KW-0812">Transmembrane</keyword>
<keyword evidence="1" id="KW-0472">Membrane</keyword>